<feature type="compositionally biased region" description="Basic and acidic residues" evidence="1">
    <location>
        <begin position="215"/>
        <end position="226"/>
    </location>
</feature>
<name>A0A8K0JI08_9TREE</name>
<feature type="compositionally biased region" description="Basic and acidic residues" evidence="1">
    <location>
        <begin position="250"/>
        <end position="263"/>
    </location>
</feature>
<dbReference type="Proteomes" id="UP000812966">
    <property type="component" value="Unassembled WGS sequence"/>
</dbReference>
<gene>
    <name evidence="2" type="ORF">FFLO_05729</name>
</gene>
<comment type="caution">
    <text evidence="2">The sequence shown here is derived from an EMBL/GenBank/DDBJ whole genome shotgun (WGS) entry which is preliminary data.</text>
</comment>
<evidence type="ECO:0000313" key="3">
    <source>
        <dbReference type="Proteomes" id="UP000812966"/>
    </source>
</evidence>
<accession>A0A8K0JI08</accession>
<dbReference type="AlphaFoldDB" id="A0A8K0JI08"/>
<evidence type="ECO:0000256" key="1">
    <source>
        <dbReference type="SAM" id="MobiDB-lite"/>
    </source>
</evidence>
<sequence length="299" mass="34685">MPLTSLDGLLKITVLVNGDRTPLDPLMLYQTAEETVGIMDFAHDQRFEIEWELVAGWNSPPEDGSREYYNVLHTTRDVNGLLLGTQYSDILPTRGSFLLKNDRATHCKARLRFVFWRPYKDAQSSRKRDKLHTVILLYRTDKHGQNCAHHHCGAFVDEMARVDQRRLEQRERLAAEQRQQDVAAQQRAQREPEVARGLDERERLLRQRELAVEQRERELERRERNIVHAAPNPVDENRKPVIPEVQDSGSESRLEGRLAKVEQELASLRSMVRERESRSPSPSEPSSSRKRPRRSNGAL</sequence>
<organism evidence="2 3">
    <name type="scientific">Filobasidium floriforme</name>
    <dbReference type="NCBI Taxonomy" id="5210"/>
    <lineage>
        <taxon>Eukaryota</taxon>
        <taxon>Fungi</taxon>
        <taxon>Dikarya</taxon>
        <taxon>Basidiomycota</taxon>
        <taxon>Agaricomycotina</taxon>
        <taxon>Tremellomycetes</taxon>
        <taxon>Filobasidiales</taxon>
        <taxon>Filobasidiaceae</taxon>
        <taxon>Filobasidium</taxon>
    </lineage>
</organism>
<proteinExistence type="predicted"/>
<feature type="compositionally biased region" description="Basic residues" evidence="1">
    <location>
        <begin position="288"/>
        <end position="299"/>
    </location>
</feature>
<evidence type="ECO:0000313" key="2">
    <source>
        <dbReference type="EMBL" id="KAG7529301.1"/>
    </source>
</evidence>
<protein>
    <submittedName>
        <fullName evidence="2">Uncharacterized protein</fullName>
    </submittedName>
</protein>
<feature type="region of interest" description="Disordered" evidence="1">
    <location>
        <begin position="172"/>
        <end position="196"/>
    </location>
</feature>
<reference evidence="2" key="1">
    <citation type="submission" date="2020-04" db="EMBL/GenBank/DDBJ databases">
        <title>Analysis of mating type loci in Filobasidium floriforme.</title>
        <authorList>
            <person name="Nowrousian M."/>
        </authorList>
    </citation>
    <scope>NUCLEOTIDE SEQUENCE</scope>
    <source>
        <strain evidence="2">CBS 6242</strain>
    </source>
</reference>
<feature type="region of interest" description="Disordered" evidence="1">
    <location>
        <begin position="215"/>
        <end position="299"/>
    </location>
</feature>
<keyword evidence="3" id="KW-1185">Reference proteome</keyword>
<dbReference type="EMBL" id="JABELV010000154">
    <property type="protein sequence ID" value="KAG7529301.1"/>
    <property type="molecule type" value="Genomic_DNA"/>
</dbReference>